<sequence>MQTLHLLGHCSNWNVDAYFENSIGDGFIFTAYSHKEDFFRKKVIYGQSAPKILSHSLLDLQYYGKRESSKIGRGNLSSYSFHPASIDDGSEDQTNLYLVQRIIDGIRFQRNLGLKRIIIPIHYEDSTISGFLGYIKEINRWLKENKENGIEYYMSLPISYVMLMNNDNVERLLAGLVHFDMTFEGYYVAFETRLEGLSKLNTNYRYLSNAIRILSVLKKQKFKTILSYANWDAILFLATTDIDYITIATYENLRNFNIRRFLKSDSGGPSKGWYFSEVILAMIKADNLNYIRDRVGIEAISNRKNIFSDIILDEKYLWVNQKPDIHKNYLLAIDRLLKSIASFEDLMERKKFVESLIIKAQEHYQSLRRNKIVIGEIGAEGHYHDWLRVIDGF</sequence>
<dbReference type="AlphaFoldDB" id="A0AAU8FKE8"/>
<reference evidence="1" key="1">
    <citation type="submission" date="2024-06" db="EMBL/GenBank/DDBJ databases">
        <title>Sequencing and assembly of the genome of Dyadobacter sp. strain 676, a symbiont of Cyamopsis tetragonoloba.</title>
        <authorList>
            <person name="Guro P."/>
            <person name="Sazanova A."/>
            <person name="Kuznetsova I."/>
            <person name="Belimov A."/>
            <person name="Safronova V."/>
        </authorList>
    </citation>
    <scope>NUCLEOTIDE SEQUENCE</scope>
    <source>
        <strain evidence="1">676</strain>
    </source>
</reference>
<dbReference type="RefSeq" id="WP_353719350.1">
    <property type="nucleotide sequence ID" value="NZ_CP159289.1"/>
</dbReference>
<gene>
    <name evidence="1" type="ORF">ABV298_27545</name>
</gene>
<proteinExistence type="predicted"/>
<name>A0AAU8FKE8_9BACT</name>
<evidence type="ECO:0000313" key="1">
    <source>
        <dbReference type="EMBL" id="XCH24027.1"/>
    </source>
</evidence>
<accession>A0AAU8FKE8</accession>
<dbReference type="EMBL" id="CP159289">
    <property type="protein sequence ID" value="XCH24027.1"/>
    <property type="molecule type" value="Genomic_DNA"/>
</dbReference>
<organism evidence="1">
    <name type="scientific">Dyadobacter sp. 676</name>
    <dbReference type="NCBI Taxonomy" id="3088362"/>
    <lineage>
        <taxon>Bacteria</taxon>
        <taxon>Pseudomonadati</taxon>
        <taxon>Bacteroidota</taxon>
        <taxon>Cytophagia</taxon>
        <taxon>Cytophagales</taxon>
        <taxon>Spirosomataceae</taxon>
        <taxon>Dyadobacter</taxon>
    </lineage>
</organism>
<protein>
    <submittedName>
        <fullName evidence="1">Uncharacterized protein</fullName>
    </submittedName>
</protein>